<dbReference type="InterPro" id="IPR012132">
    <property type="entry name" value="GMC_OxRdtase"/>
</dbReference>
<comment type="caution">
    <text evidence="4">The sequence shown here is derived from an EMBL/GenBank/DDBJ whole genome shotgun (WGS) entry which is preliminary data.</text>
</comment>
<dbReference type="Pfam" id="PF05199">
    <property type="entry name" value="GMC_oxred_C"/>
    <property type="match status" value="1"/>
</dbReference>
<feature type="compositionally biased region" description="Low complexity" evidence="2">
    <location>
        <begin position="450"/>
        <end position="467"/>
    </location>
</feature>
<dbReference type="PANTHER" id="PTHR11552">
    <property type="entry name" value="GLUCOSE-METHANOL-CHOLINE GMC OXIDOREDUCTASE"/>
    <property type="match status" value="1"/>
</dbReference>
<dbReference type="PROSITE" id="PS00624">
    <property type="entry name" value="GMC_OXRED_2"/>
    <property type="match status" value="1"/>
</dbReference>
<sequence length="546" mass="59057">MGFYTNLPPHLQEVDIIVAGGGSAGCIVAARVSDADPNLSVLLVEGGANNDDNPTITHPAFLMANLAPDSKHSLYWKANRSNDLAGRELIVPSGGLLGGGSSVNLMVYTRPQRSDFDSWKTPGWSADDMLQCMNKATDYHHHQWETYHGADDGHIHGSDGPMHVSGDGFRSSRLEDDFIDAARKSGWPEVPDLQTMDAIDGVQRAMRYVDPAGRRQDTAHQYIHPLIADGRHPNLHVLLESRVVRVLFEDKRAVGVEFQPVSQPSGDNDNPPSTRFVRAKRMVVLSCGALGTPGILERSGVGDAGILTSAGVPTIIHSPGVGRNYQDHHMMIYSYKSTLFPEETLDAVCSGRLSVEHLVQQNSGILSWNGVDASCKLRPKDEECVSLVWGSIHITGSSLDDSPDFDVGFFSDPEGSDIQMHIWMYKTQREMARRMRCFDGELAWTHPQFPSGSQAAPSTASSTTPSAPGSPPELAYSDADDQAIEDWLRKNGGVVDANLNVHGVQALKVADLSIPPSNIAANANSAAMAIGEKAALILINELELGN</sequence>
<gene>
    <name evidence="4" type="ORF">PG991_007773</name>
</gene>
<dbReference type="Proteomes" id="UP001396898">
    <property type="component" value="Unassembled WGS sequence"/>
</dbReference>
<dbReference type="Pfam" id="PF00732">
    <property type="entry name" value="GMC_oxred_N"/>
    <property type="match status" value="1"/>
</dbReference>
<feature type="region of interest" description="Disordered" evidence="2">
    <location>
        <begin position="448"/>
        <end position="477"/>
    </location>
</feature>
<dbReference type="InterPro" id="IPR000172">
    <property type="entry name" value="GMC_OxRdtase_N"/>
</dbReference>
<dbReference type="InterPro" id="IPR007867">
    <property type="entry name" value="GMC_OxRtase_C"/>
</dbReference>
<dbReference type="SUPFAM" id="SSF54373">
    <property type="entry name" value="FAD-linked reductases, C-terminal domain"/>
    <property type="match status" value="1"/>
</dbReference>
<reference evidence="4 5" key="1">
    <citation type="submission" date="2023-01" db="EMBL/GenBank/DDBJ databases">
        <title>Analysis of 21 Apiospora genomes using comparative genomics revels a genus with tremendous synthesis potential of carbohydrate active enzymes and secondary metabolites.</title>
        <authorList>
            <person name="Sorensen T."/>
        </authorList>
    </citation>
    <scope>NUCLEOTIDE SEQUENCE [LARGE SCALE GENOMIC DNA]</scope>
    <source>
        <strain evidence="4 5">CBS 20057</strain>
    </source>
</reference>
<dbReference type="Gene3D" id="3.50.50.60">
    <property type="entry name" value="FAD/NAD(P)-binding domain"/>
    <property type="match status" value="2"/>
</dbReference>
<dbReference type="Gene3D" id="3.30.560.10">
    <property type="entry name" value="Glucose Oxidase, domain 3"/>
    <property type="match status" value="2"/>
</dbReference>
<proteinExistence type="inferred from homology"/>
<protein>
    <submittedName>
        <fullName evidence="4">Alcohol oxidase</fullName>
    </submittedName>
</protein>
<dbReference type="PIRSF" id="PIRSF000137">
    <property type="entry name" value="Alcohol_oxidase"/>
    <property type="match status" value="1"/>
</dbReference>
<evidence type="ECO:0000313" key="4">
    <source>
        <dbReference type="EMBL" id="KAK8018583.1"/>
    </source>
</evidence>
<evidence type="ECO:0000256" key="2">
    <source>
        <dbReference type="SAM" id="MobiDB-lite"/>
    </source>
</evidence>
<keyword evidence="5" id="KW-1185">Reference proteome</keyword>
<evidence type="ECO:0000259" key="3">
    <source>
        <dbReference type="PROSITE" id="PS00624"/>
    </source>
</evidence>
<evidence type="ECO:0000313" key="5">
    <source>
        <dbReference type="Proteomes" id="UP001396898"/>
    </source>
</evidence>
<dbReference type="SUPFAM" id="SSF51905">
    <property type="entry name" value="FAD/NAD(P)-binding domain"/>
    <property type="match status" value="1"/>
</dbReference>
<dbReference type="PANTHER" id="PTHR11552:SF78">
    <property type="entry name" value="GLUCOSE-METHANOL-CHOLINE OXIDOREDUCTASE N-TERMINAL DOMAIN-CONTAINING PROTEIN"/>
    <property type="match status" value="1"/>
</dbReference>
<organism evidence="4 5">
    <name type="scientific">Apiospora marii</name>
    <dbReference type="NCBI Taxonomy" id="335849"/>
    <lineage>
        <taxon>Eukaryota</taxon>
        <taxon>Fungi</taxon>
        <taxon>Dikarya</taxon>
        <taxon>Ascomycota</taxon>
        <taxon>Pezizomycotina</taxon>
        <taxon>Sordariomycetes</taxon>
        <taxon>Xylariomycetidae</taxon>
        <taxon>Amphisphaeriales</taxon>
        <taxon>Apiosporaceae</taxon>
        <taxon>Apiospora</taxon>
    </lineage>
</organism>
<dbReference type="InterPro" id="IPR036188">
    <property type="entry name" value="FAD/NAD-bd_sf"/>
</dbReference>
<feature type="domain" description="Glucose-methanol-choline oxidoreductase N-terminal" evidence="3">
    <location>
        <begin position="288"/>
        <end position="302"/>
    </location>
</feature>
<comment type="similarity">
    <text evidence="1">Belongs to the GMC oxidoreductase family.</text>
</comment>
<accession>A0ABR1RUE2</accession>
<evidence type="ECO:0000256" key="1">
    <source>
        <dbReference type="ARBA" id="ARBA00010790"/>
    </source>
</evidence>
<name>A0ABR1RUE2_9PEZI</name>
<dbReference type="EMBL" id="JAQQWI010000010">
    <property type="protein sequence ID" value="KAK8018583.1"/>
    <property type="molecule type" value="Genomic_DNA"/>
</dbReference>